<dbReference type="PANTHER" id="PTHR21845:SF2">
    <property type="entry name" value="MATRIX-REMODELING-ASSOCIATED PROTEIN 7"/>
    <property type="match status" value="1"/>
</dbReference>
<dbReference type="Proteomes" id="UP000515140">
    <property type="component" value="Unplaced"/>
</dbReference>
<sequence>MEALAELLAALPFWGTALALLLASLWLWRSQARAPRSSELPALPKQARPSAGAEEVQTRGSASYELEEPWVRAGKEEEEEEEEPQPEEEEARQKEKPNSDSKKMPLLADLEEDEEEVFSFKYSPGKMRGNQYKRMMTKEELEEEQRFCFRFCYSTLVAPPCALGSFGKVRSCMVAAWILGVASILQVFDTNPFPTTNTSGMEDCVVAIMQN</sequence>
<dbReference type="PANTHER" id="PTHR21845">
    <property type="entry name" value="TRANSMEMBRANE ANCHOR PROTEIN 1"/>
    <property type="match status" value="1"/>
</dbReference>
<feature type="compositionally biased region" description="Acidic residues" evidence="1">
    <location>
        <begin position="76"/>
        <end position="90"/>
    </location>
</feature>
<evidence type="ECO:0000313" key="3">
    <source>
        <dbReference type="RefSeq" id="XP_020821625.1"/>
    </source>
</evidence>
<reference evidence="3 4" key="1">
    <citation type="submission" date="2025-04" db="UniProtKB">
        <authorList>
            <consortium name="RefSeq"/>
        </authorList>
    </citation>
    <scope>IDENTIFICATION</scope>
    <source>
        <tissue evidence="3 4">Spleen</tissue>
    </source>
</reference>
<dbReference type="CTD" id="439921"/>
<dbReference type="RefSeq" id="XP_020821625.1">
    <property type="nucleotide sequence ID" value="XM_020965966.1"/>
</dbReference>
<accession>A0A6P5IHZ2</accession>
<dbReference type="GeneID" id="110193929"/>
<protein>
    <submittedName>
        <fullName evidence="3 4">Matrix-remodeling-associated protein 7 isoform X1</fullName>
    </submittedName>
</protein>
<evidence type="ECO:0000313" key="4">
    <source>
        <dbReference type="RefSeq" id="XP_020821626.1"/>
    </source>
</evidence>
<feature type="compositionally biased region" description="Basic and acidic residues" evidence="1">
    <location>
        <begin position="91"/>
        <end position="103"/>
    </location>
</feature>
<evidence type="ECO:0000313" key="2">
    <source>
        <dbReference type="Proteomes" id="UP000515140"/>
    </source>
</evidence>
<dbReference type="AlphaFoldDB" id="A0A6P5IHZ2"/>
<gene>
    <name evidence="3 4" type="primary">MXRA7</name>
</gene>
<name>A0A6P5IHZ2_PHACI</name>
<evidence type="ECO:0000256" key="1">
    <source>
        <dbReference type="SAM" id="MobiDB-lite"/>
    </source>
</evidence>
<dbReference type="RefSeq" id="XP_020821626.1">
    <property type="nucleotide sequence ID" value="XM_020965967.1"/>
</dbReference>
<dbReference type="InterPro" id="IPR026622">
    <property type="entry name" value="Mxra7"/>
</dbReference>
<proteinExistence type="predicted"/>
<dbReference type="KEGG" id="pcw:110193929"/>
<feature type="region of interest" description="Disordered" evidence="1">
    <location>
        <begin position="35"/>
        <end position="105"/>
    </location>
</feature>
<organism evidence="2 3">
    <name type="scientific">Phascolarctos cinereus</name>
    <name type="common">Koala</name>
    <dbReference type="NCBI Taxonomy" id="38626"/>
    <lineage>
        <taxon>Eukaryota</taxon>
        <taxon>Metazoa</taxon>
        <taxon>Chordata</taxon>
        <taxon>Craniata</taxon>
        <taxon>Vertebrata</taxon>
        <taxon>Euteleostomi</taxon>
        <taxon>Mammalia</taxon>
        <taxon>Metatheria</taxon>
        <taxon>Diprotodontia</taxon>
        <taxon>Phascolarctidae</taxon>
        <taxon>Phascolarctos</taxon>
    </lineage>
</organism>
<keyword evidence="2" id="KW-1185">Reference proteome</keyword>